<evidence type="ECO:0000256" key="1">
    <source>
        <dbReference type="SAM" id="MobiDB-lite"/>
    </source>
</evidence>
<dbReference type="PANTHER" id="PTHR35335">
    <property type="entry name" value="UPF0716 PROTEIN FXSA"/>
    <property type="match status" value="1"/>
</dbReference>
<gene>
    <name evidence="3" type="primary">fxsA</name>
    <name evidence="3" type="ORF">ACFQLX_21025</name>
</gene>
<evidence type="ECO:0000313" key="4">
    <source>
        <dbReference type="Proteomes" id="UP001596413"/>
    </source>
</evidence>
<dbReference type="Pfam" id="PF04186">
    <property type="entry name" value="FxsA"/>
    <property type="match status" value="1"/>
</dbReference>
<evidence type="ECO:0000313" key="3">
    <source>
        <dbReference type="EMBL" id="MFC7220622.1"/>
    </source>
</evidence>
<feature type="compositionally biased region" description="Pro residues" evidence="1">
    <location>
        <begin position="11"/>
        <end position="22"/>
    </location>
</feature>
<organism evidence="3 4">
    <name type="scientific">Streptomyces polyrhachis</name>
    <dbReference type="NCBI Taxonomy" id="1282885"/>
    <lineage>
        <taxon>Bacteria</taxon>
        <taxon>Bacillati</taxon>
        <taxon>Actinomycetota</taxon>
        <taxon>Actinomycetes</taxon>
        <taxon>Kitasatosporales</taxon>
        <taxon>Streptomycetaceae</taxon>
        <taxon>Streptomyces</taxon>
    </lineage>
</organism>
<dbReference type="RefSeq" id="WP_386417420.1">
    <property type="nucleotide sequence ID" value="NZ_JBHSZO010000038.1"/>
</dbReference>
<sequence length="190" mass="19940">MTTPQPYEGPAGPPPPSGPGARPPRRRRGAARFLPLVVAGWVVLEVWLLIEIGSRVGVLGVLALMVAGAVLGAVVVKRAGRRAWRGLSEALQPGAAPGARPDGSGNALTMLAGLLLIFPGFASDALGLLLLLPPVRSFVRRRVERAVRRAAVPDQLGGLNTAFTQARIHRPDGKVVQGEVVREDEPPQGS</sequence>
<dbReference type="PANTHER" id="PTHR35335:SF1">
    <property type="entry name" value="UPF0716 PROTEIN FXSA"/>
    <property type="match status" value="1"/>
</dbReference>
<dbReference type="EMBL" id="JBHSZO010000038">
    <property type="protein sequence ID" value="MFC7220622.1"/>
    <property type="molecule type" value="Genomic_DNA"/>
</dbReference>
<feature type="transmembrane region" description="Helical" evidence="2">
    <location>
        <begin position="56"/>
        <end position="76"/>
    </location>
</feature>
<dbReference type="NCBIfam" id="NF008528">
    <property type="entry name" value="PRK11463.1-2"/>
    <property type="match status" value="1"/>
</dbReference>
<reference evidence="4" key="1">
    <citation type="journal article" date="2019" name="Int. J. Syst. Evol. Microbiol.">
        <title>The Global Catalogue of Microorganisms (GCM) 10K type strain sequencing project: providing services to taxonomists for standard genome sequencing and annotation.</title>
        <authorList>
            <consortium name="The Broad Institute Genomics Platform"/>
            <consortium name="The Broad Institute Genome Sequencing Center for Infectious Disease"/>
            <person name="Wu L."/>
            <person name="Ma J."/>
        </authorList>
    </citation>
    <scope>NUCLEOTIDE SEQUENCE [LARGE SCALE GENOMIC DNA]</scope>
    <source>
        <strain evidence="4">CGMCC 1.13681</strain>
    </source>
</reference>
<keyword evidence="2" id="KW-1133">Transmembrane helix</keyword>
<proteinExistence type="predicted"/>
<keyword evidence="2" id="KW-0472">Membrane</keyword>
<dbReference type="NCBIfam" id="NF008527">
    <property type="entry name" value="PRK11463.1-1"/>
    <property type="match status" value="1"/>
</dbReference>
<accession>A0ABW2GLZ2</accession>
<protein>
    <submittedName>
        <fullName evidence="3">FxsA family membrane protein</fullName>
    </submittedName>
</protein>
<feature type="region of interest" description="Disordered" evidence="1">
    <location>
        <begin position="1"/>
        <end position="26"/>
    </location>
</feature>
<dbReference type="InterPro" id="IPR007313">
    <property type="entry name" value="FxsA"/>
</dbReference>
<comment type="caution">
    <text evidence="3">The sequence shown here is derived from an EMBL/GenBank/DDBJ whole genome shotgun (WGS) entry which is preliminary data.</text>
</comment>
<feature type="transmembrane region" description="Helical" evidence="2">
    <location>
        <begin position="30"/>
        <end position="50"/>
    </location>
</feature>
<name>A0ABW2GLZ2_9ACTN</name>
<keyword evidence="4" id="KW-1185">Reference proteome</keyword>
<evidence type="ECO:0000256" key="2">
    <source>
        <dbReference type="SAM" id="Phobius"/>
    </source>
</evidence>
<keyword evidence="2" id="KW-0812">Transmembrane</keyword>
<feature type="transmembrane region" description="Helical" evidence="2">
    <location>
        <begin position="108"/>
        <end position="132"/>
    </location>
</feature>
<dbReference type="Proteomes" id="UP001596413">
    <property type="component" value="Unassembled WGS sequence"/>
</dbReference>